<organism evidence="2 3">
    <name type="scientific">Colletotrichum incanum</name>
    <name type="common">Soybean anthracnose fungus</name>
    <dbReference type="NCBI Taxonomy" id="1573173"/>
    <lineage>
        <taxon>Eukaryota</taxon>
        <taxon>Fungi</taxon>
        <taxon>Dikarya</taxon>
        <taxon>Ascomycota</taxon>
        <taxon>Pezizomycotina</taxon>
        <taxon>Sordariomycetes</taxon>
        <taxon>Hypocreomycetidae</taxon>
        <taxon>Glomerellales</taxon>
        <taxon>Glomerellaceae</taxon>
        <taxon>Colletotrichum</taxon>
        <taxon>Colletotrichum spaethianum species complex</taxon>
    </lineage>
</organism>
<evidence type="ECO:0000256" key="1">
    <source>
        <dbReference type="SAM" id="MobiDB-lite"/>
    </source>
</evidence>
<protein>
    <submittedName>
        <fullName evidence="2">Uncharacterized protein</fullName>
    </submittedName>
</protein>
<comment type="caution">
    <text evidence="2">The sequence shown here is derived from an EMBL/GenBank/DDBJ whole genome shotgun (WGS) entry which is preliminary data.</text>
</comment>
<feature type="region of interest" description="Disordered" evidence="1">
    <location>
        <begin position="1"/>
        <end position="85"/>
    </location>
</feature>
<dbReference type="AlphaFoldDB" id="A0A167AEH7"/>
<dbReference type="OrthoDB" id="4849123at2759"/>
<proteinExistence type="predicted"/>
<feature type="compositionally biased region" description="Basic and acidic residues" evidence="1">
    <location>
        <begin position="61"/>
        <end position="77"/>
    </location>
</feature>
<keyword evidence="3" id="KW-1185">Reference proteome</keyword>
<sequence length="85" mass="9617">MGAHAEESAYNGHSSSKALHRYSTKEPKKQLAKRRTSMYKSLPPSEEPSAYRASSNSANVSRREEQDRARLEAEMERLTSQFNGN</sequence>
<accession>A0A167AEH7</accession>
<feature type="compositionally biased region" description="Low complexity" evidence="1">
    <location>
        <begin position="50"/>
        <end position="60"/>
    </location>
</feature>
<evidence type="ECO:0000313" key="3">
    <source>
        <dbReference type="Proteomes" id="UP000076584"/>
    </source>
</evidence>
<gene>
    <name evidence="2" type="ORF">CI238_07269</name>
</gene>
<reference evidence="2 3" key="1">
    <citation type="submission" date="2015-06" db="EMBL/GenBank/DDBJ databases">
        <title>Survival trade-offs in plant roots during colonization by closely related pathogenic and mutualistic fungi.</title>
        <authorList>
            <person name="Hacquard S."/>
            <person name="Kracher B."/>
            <person name="Hiruma K."/>
            <person name="Weinman A."/>
            <person name="Muench P."/>
            <person name="Garrido Oter R."/>
            <person name="Ver Loren van Themaat E."/>
            <person name="Dallerey J.-F."/>
            <person name="Damm U."/>
            <person name="Henrissat B."/>
            <person name="Lespinet O."/>
            <person name="Thon M."/>
            <person name="Kemen E."/>
            <person name="McHardy A.C."/>
            <person name="Schulze-Lefert P."/>
            <person name="O'Connell R.J."/>
        </authorList>
    </citation>
    <scope>NUCLEOTIDE SEQUENCE [LARGE SCALE GENOMIC DNA]</scope>
    <source>
        <strain evidence="2 3">MAFF 238704</strain>
    </source>
</reference>
<dbReference type="EMBL" id="LFIW01001989">
    <property type="protein sequence ID" value="KZL80041.1"/>
    <property type="molecule type" value="Genomic_DNA"/>
</dbReference>
<name>A0A167AEH7_COLIC</name>
<evidence type="ECO:0000313" key="2">
    <source>
        <dbReference type="EMBL" id="KZL80041.1"/>
    </source>
</evidence>
<dbReference type="Proteomes" id="UP000076584">
    <property type="component" value="Unassembled WGS sequence"/>
</dbReference>